<dbReference type="FunFam" id="3.30.70.330:FF:001340">
    <property type="entry name" value="GD18742"/>
    <property type="match status" value="1"/>
</dbReference>
<comment type="function">
    <text evidence="6">May negatively affect PAX8-induced thyroglobulin/TG transcription.</text>
</comment>
<dbReference type="SUPFAM" id="SSF46565">
    <property type="entry name" value="Chaperone J-domain"/>
    <property type="match status" value="1"/>
</dbReference>
<protein>
    <recommendedName>
        <fullName evidence="7">DnaJ homolog subfamily C member 17</fullName>
    </recommendedName>
</protein>
<reference evidence="11" key="1">
    <citation type="submission" date="2025-08" db="UniProtKB">
        <authorList>
            <consortium name="RefSeq"/>
        </authorList>
    </citation>
    <scope>IDENTIFICATION</scope>
    <source>
        <strain evidence="11">Mau12</strain>
        <tissue evidence="11">Whole Body</tissue>
    </source>
</reference>
<dbReference type="FunFam" id="1.10.287.110:FF:000059">
    <property type="entry name" value="dnaJ homolog subfamily C member 17"/>
    <property type="match status" value="1"/>
</dbReference>
<dbReference type="Gene3D" id="1.10.287.110">
    <property type="entry name" value="DnaJ domain"/>
    <property type="match status" value="1"/>
</dbReference>
<evidence type="ECO:0000256" key="8">
    <source>
        <dbReference type="SAM" id="Coils"/>
    </source>
</evidence>
<dbReference type="Pfam" id="PF00226">
    <property type="entry name" value="DnaJ"/>
    <property type="match status" value="1"/>
</dbReference>
<keyword evidence="4" id="KW-0143">Chaperone</keyword>
<evidence type="ECO:0000256" key="6">
    <source>
        <dbReference type="ARBA" id="ARBA00053783"/>
    </source>
</evidence>
<dbReference type="PROSITE" id="PS50076">
    <property type="entry name" value="DNAJ_2"/>
    <property type="match status" value="1"/>
</dbReference>
<evidence type="ECO:0000256" key="4">
    <source>
        <dbReference type="ARBA" id="ARBA00023186"/>
    </source>
</evidence>
<dbReference type="AlphaFoldDB" id="A0A6P8K4L1"/>
<feature type="domain" description="J" evidence="9">
    <location>
        <begin position="10"/>
        <end position="75"/>
    </location>
</feature>
<dbReference type="GeneID" id="117143217"/>
<evidence type="ECO:0000313" key="11">
    <source>
        <dbReference type="RefSeq" id="XP_033163657.1"/>
    </source>
</evidence>
<dbReference type="RefSeq" id="XP_033163657.1">
    <property type="nucleotide sequence ID" value="XM_033307766.1"/>
</dbReference>
<evidence type="ECO:0000259" key="9">
    <source>
        <dbReference type="PROSITE" id="PS50076"/>
    </source>
</evidence>
<dbReference type="InterPro" id="IPR035979">
    <property type="entry name" value="RBD_domain_sf"/>
</dbReference>
<evidence type="ECO:0000256" key="5">
    <source>
        <dbReference type="ARBA" id="ARBA00023242"/>
    </source>
</evidence>
<dbReference type="GO" id="GO:0005737">
    <property type="term" value="C:cytoplasm"/>
    <property type="evidence" value="ECO:0007669"/>
    <property type="project" value="UniProtKB-SubCell"/>
</dbReference>
<dbReference type="GO" id="GO:0003676">
    <property type="term" value="F:nucleic acid binding"/>
    <property type="evidence" value="ECO:0007669"/>
    <property type="project" value="InterPro"/>
</dbReference>
<keyword evidence="3" id="KW-0963">Cytoplasm</keyword>
<dbReference type="InterPro" id="IPR036869">
    <property type="entry name" value="J_dom_sf"/>
</dbReference>
<accession>A0A6P8K4L1</accession>
<dbReference type="InterPro" id="IPR012677">
    <property type="entry name" value="Nucleotide-bd_a/b_plait_sf"/>
</dbReference>
<dbReference type="GO" id="GO:0005681">
    <property type="term" value="C:spliceosomal complex"/>
    <property type="evidence" value="ECO:0007669"/>
    <property type="project" value="TreeGrafter"/>
</dbReference>
<evidence type="ECO:0000256" key="7">
    <source>
        <dbReference type="ARBA" id="ARBA00074360"/>
    </source>
</evidence>
<name>A0A6P8K4L1_DROMA</name>
<evidence type="ECO:0000256" key="2">
    <source>
        <dbReference type="ARBA" id="ARBA00004496"/>
    </source>
</evidence>
<dbReference type="InterPro" id="IPR034254">
    <property type="entry name" value="DNAJC17_RRM"/>
</dbReference>
<sequence length="299" mass="34775">MASKKYSDVNLYDLLGISLECDQNEIRKAYRKKALECHPDKNPDNPKAVERFHELSKALEILTDESARAAYDKVLKAKKAAELRTRQLDGKRQKLKLELEEREQAALHKLAKSRPYSTVTKSDEEVLQEQIERLRREGSRLLEEEQRAMQEQFRRNHAEQKKLQQQPVQFDSAQHRIKMKWKAEPGQDYTQQELLKYLKKYGDVVALVVNSKRRGRAMVELATREACDMVLAYEKGDPAKPLHFEWVTPPAADKQTPKSATTGCSVSSTDYEDLVMRKLRQAEERKRLIEQMMKDDEGE</sequence>
<comment type="subcellular location">
    <subcellularLocation>
        <location evidence="2">Cytoplasm</location>
    </subcellularLocation>
    <subcellularLocation>
        <location evidence="1">Nucleus</location>
    </subcellularLocation>
</comment>
<dbReference type="PANTHER" id="PTHR44313:SF1">
    <property type="entry name" value="DNAJ HOMOLOG SUBFAMILY C MEMBER 17"/>
    <property type="match status" value="1"/>
</dbReference>
<dbReference type="PRINTS" id="PR00625">
    <property type="entry name" value="JDOMAIN"/>
</dbReference>
<keyword evidence="8" id="KW-0175">Coiled coil</keyword>
<dbReference type="InterPro" id="IPR001623">
    <property type="entry name" value="DnaJ_domain"/>
</dbReference>
<dbReference type="CDD" id="cd12429">
    <property type="entry name" value="RRM_DNAJC17"/>
    <property type="match status" value="1"/>
</dbReference>
<gene>
    <name evidence="11" type="primary">LOC117143217</name>
</gene>
<organism evidence="10 11">
    <name type="scientific">Drosophila mauritiana</name>
    <name type="common">Fruit fly</name>
    <dbReference type="NCBI Taxonomy" id="7226"/>
    <lineage>
        <taxon>Eukaryota</taxon>
        <taxon>Metazoa</taxon>
        <taxon>Ecdysozoa</taxon>
        <taxon>Arthropoda</taxon>
        <taxon>Hexapoda</taxon>
        <taxon>Insecta</taxon>
        <taxon>Pterygota</taxon>
        <taxon>Neoptera</taxon>
        <taxon>Endopterygota</taxon>
        <taxon>Diptera</taxon>
        <taxon>Brachycera</taxon>
        <taxon>Muscomorpha</taxon>
        <taxon>Ephydroidea</taxon>
        <taxon>Drosophilidae</taxon>
        <taxon>Drosophila</taxon>
        <taxon>Sophophora</taxon>
    </lineage>
</organism>
<keyword evidence="10" id="KW-1185">Reference proteome</keyword>
<dbReference type="CDD" id="cd06257">
    <property type="entry name" value="DnaJ"/>
    <property type="match status" value="1"/>
</dbReference>
<dbReference type="PANTHER" id="PTHR44313">
    <property type="entry name" value="DNAJ HOMOLOG SUBFAMILY C MEMBER 17"/>
    <property type="match status" value="1"/>
</dbReference>
<dbReference type="SUPFAM" id="SSF54928">
    <property type="entry name" value="RNA-binding domain, RBD"/>
    <property type="match status" value="1"/>
</dbReference>
<evidence type="ECO:0000256" key="3">
    <source>
        <dbReference type="ARBA" id="ARBA00022490"/>
    </source>
</evidence>
<evidence type="ECO:0000256" key="1">
    <source>
        <dbReference type="ARBA" id="ARBA00004123"/>
    </source>
</evidence>
<feature type="coiled-coil region" evidence="8">
    <location>
        <begin position="85"/>
        <end position="162"/>
    </location>
</feature>
<dbReference type="InterPro" id="IPR052094">
    <property type="entry name" value="Pre-mRNA-splicing_ERAD"/>
</dbReference>
<keyword evidence="5" id="KW-0539">Nucleus</keyword>
<evidence type="ECO:0000313" key="10">
    <source>
        <dbReference type="Proteomes" id="UP000515162"/>
    </source>
</evidence>
<proteinExistence type="predicted"/>
<dbReference type="SMART" id="SM00271">
    <property type="entry name" value="DnaJ"/>
    <property type="match status" value="1"/>
</dbReference>
<dbReference type="GO" id="GO:0000390">
    <property type="term" value="P:spliceosomal complex disassembly"/>
    <property type="evidence" value="ECO:0007669"/>
    <property type="project" value="TreeGrafter"/>
</dbReference>
<dbReference type="Gene3D" id="3.30.70.330">
    <property type="match status" value="1"/>
</dbReference>
<dbReference type="Proteomes" id="UP000515162">
    <property type="component" value="Chromosome 3R"/>
</dbReference>